<dbReference type="EMBL" id="CP102096">
    <property type="protein sequence ID" value="UUM30094.1"/>
    <property type="molecule type" value="Genomic_DNA"/>
</dbReference>
<evidence type="ECO:0000256" key="5">
    <source>
        <dbReference type="HAMAP-Rule" id="MF_00679"/>
    </source>
</evidence>
<dbReference type="Gene3D" id="3.30.420.40">
    <property type="match status" value="2"/>
</dbReference>
<evidence type="ECO:0000256" key="4">
    <source>
        <dbReference type="ARBA" id="ARBA00023186"/>
    </source>
</evidence>
<dbReference type="PANTHER" id="PTHR19375">
    <property type="entry name" value="HEAT SHOCK PROTEIN 70KDA"/>
    <property type="match status" value="1"/>
</dbReference>
<dbReference type="Gene3D" id="1.20.1270.10">
    <property type="match status" value="1"/>
</dbReference>
<reference evidence="7" key="1">
    <citation type="submission" date="2022-07" db="EMBL/GenBank/DDBJ databases">
        <title>Complete genome of Vibrio japonicus strain JCM 31412T and phylogenomic assessment of the Nereis clade of the genus Vibrio.</title>
        <authorList>
            <person name="Shlafstein M.D."/>
            <person name="Emsley S.A."/>
            <person name="Ushijima B."/>
            <person name="Videau P."/>
            <person name="Saw J.H."/>
        </authorList>
    </citation>
    <scope>NUCLEOTIDE SEQUENCE</scope>
    <source>
        <strain evidence="7">JCM 31412</strain>
    </source>
</reference>
<name>A0ABY5LGU8_9VIBR</name>
<keyword evidence="4 5" id="KW-0143">Chaperone</keyword>
<dbReference type="CDD" id="cd10236">
    <property type="entry name" value="ASKHA_NBD_HSP70_HscA"/>
    <property type="match status" value="1"/>
</dbReference>
<dbReference type="Pfam" id="PF00012">
    <property type="entry name" value="HSP70"/>
    <property type="match status" value="1"/>
</dbReference>
<organism evidence="7 8">
    <name type="scientific">Vibrio japonicus</name>
    <dbReference type="NCBI Taxonomy" id="1824638"/>
    <lineage>
        <taxon>Bacteria</taxon>
        <taxon>Pseudomonadati</taxon>
        <taxon>Pseudomonadota</taxon>
        <taxon>Gammaproteobacteria</taxon>
        <taxon>Vibrionales</taxon>
        <taxon>Vibrionaceae</taxon>
        <taxon>Vibrio</taxon>
    </lineage>
</organism>
<dbReference type="InterPro" id="IPR043129">
    <property type="entry name" value="ATPase_NBD"/>
</dbReference>
<dbReference type="RefSeq" id="WP_257083884.1">
    <property type="nucleotide sequence ID" value="NZ_CP102096.1"/>
</dbReference>
<sequence length="617" mass="66087">MALLQIAEPGQSSAPHEHKLAAGIDLGTTNSLVASVRSGSATTLQDELGRSILPSIVNYSGETPEVGYAAKAKAEQDPKNTIISVKRLIGRSLEDIQSRYPSLPYQFKASENGLPVLQTESGDKNPIEVSADILKSLSKRAEESLGGELSGVVITVPAYFDDAQRAGTKDAAKLAGLHVLRLLNEPTAAAIAYGLDSGQEGVVAVYDLGGGTFDISILRLSKGVFEVLATGGDSALGGDDFDHLMADHLVEKAGLSVPLTAEQHRTLLNVATETKIAFSEKDVVDVEVFGWQGSVTREEFEDLIRPLVKKTLLSCRRALKDAEVDSEEVLEVVMVGGSTRTLLVREMVGDFFGRKPLTSINPDEVVAIGAGIQADILVGNKPDSEMLLLDVIPLSLGIETMGGLVEKIIPRNTTIPVARAQEFTTFKDGQTAMSVHIVQGERELVDDCRSLARFSLKGIPPMAAGAAHIRVTYQVDADGLLSVTAMEKSTGVQSEIQVKPSYGLSDDEVANMLRDSMAHAKDDMLARALAEQKVEADRVIEGLIVAMEADGDELLSEQEKQELVKAIESLIELRNGDDADAIEQGIKDTDKASQEFASRRMDKSIRAALSGQSVDDI</sequence>
<dbReference type="SUPFAM" id="SSF100934">
    <property type="entry name" value="Heat shock protein 70kD (HSP70), C-terminal subdomain"/>
    <property type="match status" value="1"/>
</dbReference>
<evidence type="ECO:0000256" key="2">
    <source>
        <dbReference type="ARBA" id="ARBA00022741"/>
    </source>
</evidence>
<dbReference type="GO" id="GO:0016787">
    <property type="term" value="F:hydrolase activity"/>
    <property type="evidence" value="ECO:0007669"/>
    <property type="project" value="UniProtKB-KW"/>
</dbReference>
<proteinExistence type="inferred from homology"/>
<keyword evidence="3 5" id="KW-0067">ATP-binding</keyword>
<keyword evidence="7" id="KW-0378">Hydrolase</keyword>
<comment type="function">
    <text evidence="5">Chaperone involved in the maturation of iron-sulfur cluster-containing proteins. Has a low intrinsic ATPase activity which is markedly stimulated by HscB.</text>
</comment>
<protein>
    <recommendedName>
        <fullName evidence="5">Chaperone protein HscA homolog</fullName>
    </recommendedName>
</protein>
<dbReference type="InterPro" id="IPR018181">
    <property type="entry name" value="Heat_shock_70_CS"/>
</dbReference>
<dbReference type="PROSITE" id="PS00297">
    <property type="entry name" value="HSP70_1"/>
    <property type="match status" value="1"/>
</dbReference>
<dbReference type="InterPro" id="IPR029048">
    <property type="entry name" value="HSP70_C_sf"/>
</dbReference>
<keyword evidence="8" id="KW-1185">Reference proteome</keyword>
<accession>A0ABY5LGU8</accession>
<dbReference type="NCBIfam" id="TIGR01991">
    <property type="entry name" value="HscA"/>
    <property type="match status" value="1"/>
</dbReference>
<dbReference type="Gene3D" id="3.90.640.10">
    <property type="entry name" value="Actin, Chain A, domain 4"/>
    <property type="match status" value="1"/>
</dbReference>
<keyword evidence="2 5" id="KW-0547">Nucleotide-binding</keyword>
<dbReference type="Proteomes" id="UP001058602">
    <property type="component" value="Chromosome 1"/>
</dbReference>
<dbReference type="SUPFAM" id="SSF53067">
    <property type="entry name" value="Actin-like ATPase domain"/>
    <property type="match status" value="2"/>
</dbReference>
<evidence type="ECO:0000256" key="6">
    <source>
        <dbReference type="RuleBase" id="RU003322"/>
    </source>
</evidence>
<dbReference type="SUPFAM" id="SSF100920">
    <property type="entry name" value="Heat shock protein 70kD (HSP70), peptide-binding domain"/>
    <property type="match status" value="1"/>
</dbReference>
<evidence type="ECO:0000313" key="7">
    <source>
        <dbReference type="EMBL" id="UUM30094.1"/>
    </source>
</evidence>
<evidence type="ECO:0000313" key="8">
    <source>
        <dbReference type="Proteomes" id="UP001058602"/>
    </source>
</evidence>
<dbReference type="InterPro" id="IPR013126">
    <property type="entry name" value="Hsp_70_fam"/>
</dbReference>
<dbReference type="PRINTS" id="PR00301">
    <property type="entry name" value="HEATSHOCK70"/>
</dbReference>
<dbReference type="InterPro" id="IPR029047">
    <property type="entry name" value="HSP70_peptide-bd_sf"/>
</dbReference>
<dbReference type="Gene3D" id="2.60.34.10">
    <property type="entry name" value="Substrate Binding Domain Of DNAk, Chain A, domain 1"/>
    <property type="match status" value="1"/>
</dbReference>
<comment type="similarity">
    <text evidence="1 5 6">Belongs to the heat shock protein 70 family.</text>
</comment>
<dbReference type="HAMAP" id="MF_00679">
    <property type="entry name" value="HscA"/>
    <property type="match status" value="1"/>
</dbReference>
<dbReference type="NCBIfam" id="NF003520">
    <property type="entry name" value="PRK05183.1"/>
    <property type="match status" value="1"/>
</dbReference>
<dbReference type="InterPro" id="IPR010236">
    <property type="entry name" value="ISC_FeS_clus_asmbl_HscA"/>
</dbReference>
<gene>
    <name evidence="5 7" type="primary">hscA</name>
    <name evidence="7" type="ORF">NP165_10305</name>
</gene>
<dbReference type="InterPro" id="IPR042039">
    <property type="entry name" value="HscA_NBD"/>
</dbReference>
<dbReference type="PROSITE" id="PS00329">
    <property type="entry name" value="HSP70_2"/>
    <property type="match status" value="1"/>
</dbReference>
<evidence type="ECO:0000256" key="3">
    <source>
        <dbReference type="ARBA" id="ARBA00022840"/>
    </source>
</evidence>
<evidence type="ECO:0000256" key="1">
    <source>
        <dbReference type="ARBA" id="ARBA00007381"/>
    </source>
</evidence>